<keyword evidence="2" id="KW-0418">Kinase</keyword>
<keyword evidence="2" id="KW-0808">Transferase</keyword>
<protein>
    <submittedName>
        <fullName evidence="2">Serine/threonine-protein kinase pkn1</fullName>
        <ecNumber evidence="2">2.7.11.1</ecNumber>
    </submittedName>
</protein>
<dbReference type="GO" id="GO:0120147">
    <property type="term" value="F:formylglycine-generating oxidase activity"/>
    <property type="evidence" value="ECO:0007669"/>
    <property type="project" value="TreeGrafter"/>
</dbReference>
<dbReference type="Proteomes" id="UP000319576">
    <property type="component" value="Chromosome"/>
</dbReference>
<dbReference type="InterPro" id="IPR016187">
    <property type="entry name" value="CTDL_fold"/>
</dbReference>
<evidence type="ECO:0000259" key="1">
    <source>
        <dbReference type="Pfam" id="PF03781"/>
    </source>
</evidence>
<keyword evidence="3" id="KW-1185">Reference proteome</keyword>
<proteinExistence type="predicted"/>
<feature type="domain" description="Sulfatase-modifying factor enzyme-like" evidence="1">
    <location>
        <begin position="2"/>
        <end position="125"/>
    </location>
</feature>
<reference evidence="2 3" key="1">
    <citation type="submission" date="2019-02" db="EMBL/GenBank/DDBJ databases">
        <title>Deep-cultivation of Planctomycetes and their phenomic and genomic characterization uncovers novel biology.</title>
        <authorList>
            <person name="Wiegand S."/>
            <person name="Jogler M."/>
            <person name="Boedeker C."/>
            <person name="Pinto D."/>
            <person name="Vollmers J."/>
            <person name="Rivas-Marin E."/>
            <person name="Kohn T."/>
            <person name="Peeters S.H."/>
            <person name="Heuer A."/>
            <person name="Rast P."/>
            <person name="Oberbeckmann S."/>
            <person name="Bunk B."/>
            <person name="Jeske O."/>
            <person name="Meyerdierks A."/>
            <person name="Storesund J.E."/>
            <person name="Kallscheuer N."/>
            <person name="Luecker S."/>
            <person name="Lage O.M."/>
            <person name="Pohl T."/>
            <person name="Merkel B.J."/>
            <person name="Hornburger P."/>
            <person name="Mueller R.-W."/>
            <person name="Bruemmer F."/>
            <person name="Labrenz M."/>
            <person name="Spormann A.M."/>
            <person name="Op den Camp H."/>
            <person name="Overmann J."/>
            <person name="Amann R."/>
            <person name="Jetten M.S.M."/>
            <person name="Mascher T."/>
            <person name="Medema M.H."/>
            <person name="Devos D.P."/>
            <person name="Kaster A.-K."/>
            <person name="Ovreas L."/>
            <person name="Rohde M."/>
            <person name="Galperin M.Y."/>
            <person name="Jogler C."/>
        </authorList>
    </citation>
    <scope>NUCLEOTIDE SEQUENCE [LARGE SCALE GENOMIC DNA]</scope>
    <source>
        <strain evidence="2 3">ETA_A1</strain>
    </source>
</reference>
<evidence type="ECO:0000313" key="2">
    <source>
        <dbReference type="EMBL" id="QDU23032.1"/>
    </source>
</evidence>
<accession>A0A517XZU7</accession>
<dbReference type="PANTHER" id="PTHR23150:SF19">
    <property type="entry name" value="FORMYLGLYCINE-GENERATING ENZYME"/>
    <property type="match status" value="1"/>
</dbReference>
<dbReference type="PANTHER" id="PTHR23150">
    <property type="entry name" value="SULFATASE MODIFYING FACTOR 1, 2"/>
    <property type="match status" value="1"/>
</dbReference>
<dbReference type="InterPro" id="IPR005532">
    <property type="entry name" value="SUMF_dom"/>
</dbReference>
<dbReference type="SUPFAM" id="SSF56436">
    <property type="entry name" value="C-type lectin-like"/>
    <property type="match status" value="1"/>
</dbReference>
<gene>
    <name evidence="2" type="primary">pkn1_11</name>
    <name evidence="2" type="ORF">ETAA1_50220</name>
</gene>
<dbReference type="InterPro" id="IPR042095">
    <property type="entry name" value="SUMF_sf"/>
</dbReference>
<dbReference type="AlphaFoldDB" id="A0A517XZU7"/>
<dbReference type="EMBL" id="CP036273">
    <property type="protein sequence ID" value="QDU23032.1"/>
    <property type="molecule type" value="Genomic_DNA"/>
</dbReference>
<dbReference type="KEGG" id="uli:ETAA1_50220"/>
<dbReference type="InterPro" id="IPR051043">
    <property type="entry name" value="Sulfatase_Mod_Factor_Kinase"/>
</dbReference>
<organism evidence="2 3">
    <name type="scientific">Urbifossiella limnaea</name>
    <dbReference type="NCBI Taxonomy" id="2528023"/>
    <lineage>
        <taxon>Bacteria</taxon>
        <taxon>Pseudomonadati</taxon>
        <taxon>Planctomycetota</taxon>
        <taxon>Planctomycetia</taxon>
        <taxon>Gemmatales</taxon>
        <taxon>Gemmataceae</taxon>
        <taxon>Urbifossiella</taxon>
    </lineage>
</organism>
<dbReference type="GO" id="GO:0004674">
    <property type="term" value="F:protein serine/threonine kinase activity"/>
    <property type="evidence" value="ECO:0007669"/>
    <property type="project" value="UniProtKB-EC"/>
</dbReference>
<name>A0A517XZU7_9BACT</name>
<dbReference type="EC" id="2.7.11.1" evidence="2"/>
<dbReference type="Pfam" id="PF03781">
    <property type="entry name" value="FGE-sulfatase"/>
    <property type="match status" value="1"/>
</dbReference>
<dbReference type="Gene3D" id="3.90.1580.10">
    <property type="entry name" value="paralog of FGE (formylglycine-generating enzyme)"/>
    <property type="match status" value="1"/>
</dbReference>
<sequence>MEYANRAGTRTCRYYGETEELLGEYAWYEKNSGDQRNSDEATHPVGTRKPNDFGLFDMQGNAFTWCHERTDRVGADGPEPAVDPSAKRVLRGGAFYFMAISLRAARRHDDVPTMQGLYYGFRVARTFP</sequence>
<evidence type="ECO:0000313" key="3">
    <source>
        <dbReference type="Proteomes" id="UP000319576"/>
    </source>
</evidence>